<dbReference type="Proteomes" id="UP000326565">
    <property type="component" value="Unassembled WGS sequence"/>
</dbReference>
<evidence type="ECO:0000256" key="2">
    <source>
        <dbReference type="ARBA" id="ARBA00022692"/>
    </source>
</evidence>
<feature type="transmembrane region" description="Helical" evidence="5">
    <location>
        <begin position="20"/>
        <end position="38"/>
    </location>
</feature>
<accession>A0A5N5WTT1</accession>
<keyword evidence="7" id="KW-1185">Reference proteome</keyword>
<dbReference type="EMBL" id="ML732297">
    <property type="protein sequence ID" value="KAB8070604.1"/>
    <property type="molecule type" value="Genomic_DNA"/>
</dbReference>
<name>A0A5N5WTT1_9EURO</name>
<evidence type="ECO:0000313" key="6">
    <source>
        <dbReference type="EMBL" id="KAB8070604.1"/>
    </source>
</evidence>
<sequence length="149" mass="16211">MASLLTATGLTQSPLSAPAPNYSPGFLVFHFVFAYGLLSTRTLKQFYGIDHNVSPRQDLDKYGEAARPMPMPSRTNTLLVAGFALATYAGVPRTTINAAGLTYTVARVLYAVVYITVDRPLLSHLRGTCWWIGNLSCLTLLWKAGQALS</sequence>
<evidence type="ECO:0000256" key="3">
    <source>
        <dbReference type="ARBA" id="ARBA00022989"/>
    </source>
</evidence>
<evidence type="ECO:0000256" key="4">
    <source>
        <dbReference type="ARBA" id="ARBA00023136"/>
    </source>
</evidence>
<dbReference type="PANTHER" id="PTHR35371">
    <property type="entry name" value="INNER MEMBRANE PROTEIN"/>
    <property type="match status" value="1"/>
</dbReference>
<dbReference type="InterPro" id="IPR023352">
    <property type="entry name" value="MAPEG-like_dom_sf"/>
</dbReference>
<evidence type="ECO:0008006" key="8">
    <source>
        <dbReference type="Google" id="ProtNLM"/>
    </source>
</evidence>
<dbReference type="Gene3D" id="1.20.120.550">
    <property type="entry name" value="Membrane associated eicosanoid/glutathione metabolism-like domain"/>
    <property type="match status" value="1"/>
</dbReference>
<keyword evidence="3 5" id="KW-1133">Transmembrane helix</keyword>
<dbReference type="SUPFAM" id="SSF161084">
    <property type="entry name" value="MAPEG domain-like"/>
    <property type="match status" value="1"/>
</dbReference>
<evidence type="ECO:0000256" key="1">
    <source>
        <dbReference type="ARBA" id="ARBA00004370"/>
    </source>
</evidence>
<dbReference type="PANTHER" id="PTHR35371:SF2">
    <property type="entry name" value="MAPEG FAMILY PROTEIN"/>
    <property type="match status" value="1"/>
</dbReference>
<dbReference type="GO" id="GO:0016020">
    <property type="term" value="C:membrane"/>
    <property type="evidence" value="ECO:0007669"/>
    <property type="project" value="UniProtKB-SubCell"/>
</dbReference>
<dbReference type="AlphaFoldDB" id="A0A5N5WTT1"/>
<reference evidence="6 7" key="1">
    <citation type="submission" date="2019-04" db="EMBL/GenBank/DDBJ databases">
        <title>Friends and foes A comparative genomics study of 23 Aspergillus species from section Flavi.</title>
        <authorList>
            <consortium name="DOE Joint Genome Institute"/>
            <person name="Kjaerbolling I."/>
            <person name="Vesth T."/>
            <person name="Frisvad J.C."/>
            <person name="Nybo J.L."/>
            <person name="Theobald S."/>
            <person name="Kildgaard S."/>
            <person name="Isbrandt T."/>
            <person name="Kuo A."/>
            <person name="Sato A."/>
            <person name="Lyhne E.K."/>
            <person name="Kogle M.E."/>
            <person name="Wiebenga A."/>
            <person name="Kun R.S."/>
            <person name="Lubbers R.J."/>
            <person name="Makela M.R."/>
            <person name="Barry K."/>
            <person name="Chovatia M."/>
            <person name="Clum A."/>
            <person name="Daum C."/>
            <person name="Haridas S."/>
            <person name="He G."/>
            <person name="LaButti K."/>
            <person name="Lipzen A."/>
            <person name="Mondo S."/>
            <person name="Riley R."/>
            <person name="Salamov A."/>
            <person name="Simmons B.A."/>
            <person name="Magnuson J.K."/>
            <person name="Henrissat B."/>
            <person name="Mortensen U.H."/>
            <person name="Larsen T.O."/>
            <person name="Devries R.P."/>
            <person name="Grigoriev I.V."/>
            <person name="Machida M."/>
            <person name="Baker S.E."/>
            <person name="Andersen M.R."/>
        </authorList>
    </citation>
    <scope>NUCLEOTIDE SEQUENCE [LARGE SCALE GENOMIC DNA]</scope>
    <source>
        <strain evidence="6 7">CBS 151.66</strain>
    </source>
</reference>
<comment type="subcellular location">
    <subcellularLocation>
        <location evidence="1">Membrane</location>
    </subcellularLocation>
</comment>
<dbReference type="OrthoDB" id="2122304at2759"/>
<protein>
    <recommendedName>
        <fullName evidence="8">Membrane-associated, eicosanoid/glutathione metabolism protein</fullName>
    </recommendedName>
</protein>
<dbReference type="InterPro" id="IPR001129">
    <property type="entry name" value="Membr-assoc_MAPEG"/>
</dbReference>
<organism evidence="6 7">
    <name type="scientific">Aspergillus leporis</name>
    <dbReference type="NCBI Taxonomy" id="41062"/>
    <lineage>
        <taxon>Eukaryota</taxon>
        <taxon>Fungi</taxon>
        <taxon>Dikarya</taxon>
        <taxon>Ascomycota</taxon>
        <taxon>Pezizomycotina</taxon>
        <taxon>Eurotiomycetes</taxon>
        <taxon>Eurotiomycetidae</taxon>
        <taxon>Eurotiales</taxon>
        <taxon>Aspergillaceae</taxon>
        <taxon>Aspergillus</taxon>
        <taxon>Aspergillus subgen. Circumdati</taxon>
    </lineage>
</organism>
<dbReference type="Pfam" id="PF01124">
    <property type="entry name" value="MAPEG"/>
    <property type="match status" value="1"/>
</dbReference>
<keyword evidence="4 5" id="KW-0472">Membrane</keyword>
<evidence type="ECO:0000313" key="7">
    <source>
        <dbReference type="Proteomes" id="UP000326565"/>
    </source>
</evidence>
<keyword evidence="2 5" id="KW-0812">Transmembrane</keyword>
<evidence type="ECO:0000256" key="5">
    <source>
        <dbReference type="SAM" id="Phobius"/>
    </source>
</evidence>
<proteinExistence type="predicted"/>
<gene>
    <name evidence="6" type="ORF">BDV29DRAFT_193958</name>
</gene>